<dbReference type="PANTHER" id="PTHR23509:SF6">
    <property type="entry name" value="PHOSPHOLIPASE C1020.13C-RELATED"/>
    <property type="match status" value="1"/>
</dbReference>
<protein>
    <submittedName>
        <fullName evidence="3">DDHD domain-containing protein</fullName>
    </submittedName>
</protein>
<evidence type="ECO:0000313" key="3">
    <source>
        <dbReference type="EMBL" id="KAK9424501.1"/>
    </source>
</evidence>
<name>A0ABR2VCE8_9PEZI</name>
<dbReference type="InterPro" id="IPR029058">
    <property type="entry name" value="AB_hydrolase_fold"/>
</dbReference>
<reference evidence="3 4" key="1">
    <citation type="journal article" date="2024" name="J. Plant Pathol.">
        <title>Sequence and assembly of the genome of Seiridium unicorne, isolate CBS 538.82, causal agent of cypress canker disease.</title>
        <authorList>
            <person name="Scali E."/>
            <person name="Rocca G.D."/>
            <person name="Danti R."/>
            <person name="Garbelotto M."/>
            <person name="Barberini S."/>
            <person name="Baroncelli R."/>
            <person name="Emiliani G."/>
        </authorList>
    </citation>
    <scope>NUCLEOTIDE SEQUENCE [LARGE SCALE GENOMIC DNA]</scope>
    <source>
        <strain evidence="3 4">BM-138-508</strain>
    </source>
</reference>
<feature type="domain" description="DDHD" evidence="2">
    <location>
        <begin position="810"/>
        <end position="1015"/>
    </location>
</feature>
<dbReference type="PROSITE" id="PS51043">
    <property type="entry name" value="DDHD"/>
    <property type="match status" value="1"/>
</dbReference>
<dbReference type="EMBL" id="JARVKF010000035">
    <property type="protein sequence ID" value="KAK9424501.1"/>
    <property type="molecule type" value="Genomic_DNA"/>
</dbReference>
<feature type="compositionally biased region" description="Basic and acidic residues" evidence="1">
    <location>
        <begin position="333"/>
        <end position="350"/>
    </location>
</feature>
<feature type="compositionally biased region" description="Low complexity" evidence="1">
    <location>
        <begin position="272"/>
        <end position="283"/>
    </location>
</feature>
<comment type="caution">
    <text evidence="3">The sequence shown here is derived from an EMBL/GenBank/DDBJ whole genome shotgun (WGS) entry which is preliminary data.</text>
</comment>
<dbReference type="InterPro" id="IPR058055">
    <property type="entry name" value="PA-PLA1"/>
</dbReference>
<dbReference type="Proteomes" id="UP001408356">
    <property type="component" value="Unassembled WGS sequence"/>
</dbReference>
<evidence type="ECO:0000313" key="4">
    <source>
        <dbReference type="Proteomes" id="UP001408356"/>
    </source>
</evidence>
<dbReference type="InterPro" id="IPR004177">
    <property type="entry name" value="DDHD_dom"/>
</dbReference>
<accession>A0ABR2VCE8</accession>
<evidence type="ECO:0000256" key="1">
    <source>
        <dbReference type="SAM" id="MobiDB-lite"/>
    </source>
</evidence>
<dbReference type="SMART" id="SM01127">
    <property type="entry name" value="DDHD"/>
    <property type="match status" value="1"/>
</dbReference>
<evidence type="ECO:0000259" key="2">
    <source>
        <dbReference type="PROSITE" id="PS51043"/>
    </source>
</evidence>
<dbReference type="Pfam" id="PF02862">
    <property type="entry name" value="DDHD"/>
    <property type="match status" value="2"/>
</dbReference>
<proteinExistence type="predicted"/>
<dbReference type="PANTHER" id="PTHR23509">
    <property type="entry name" value="PA-PL1 PHOSPHOLIPASE FAMILY"/>
    <property type="match status" value="1"/>
</dbReference>
<gene>
    <name evidence="3" type="ORF">SUNI508_03377</name>
</gene>
<feature type="region of interest" description="Disordered" evidence="1">
    <location>
        <begin position="242"/>
        <end position="372"/>
    </location>
</feature>
<organism evidence="3 4">
    <name type="scientific">Seiridium unicorne</name>
    <dbReference type="NCBI Taxonomy" id="138068"/>
    <lineage>
        <taxon>Eukaryota</taxon>
        <taxon>Fungi</taxon>
        <taxon>Dikarya</taxon>
        <taxon>Ascomycota</taxon>
        <taxon>Pezizomycotina</taxon>
        <taxon>Sordariomycetes</taxon>
        <taxon>Xylariomycetidae</taxon>
        <taxon>Amphisphaeriales</taxon>
        <taxon>Sporocadaceae</taxon>
        <taxon>Seiridium</taxon>
    </lineage>
</organism>
<feature type="compositionally biased region" description="Polar residues" evidence="1">
    <location>
        <begin position="586"/>
        <end position="610"/>
    </location>
</feature>
<dbReference type="SUPFAM" id="SSF53474">
    <property type="entry name" value="alpha/beta-Hydrolases"/>
    <property type="match status" value="1"/>
</dbReference>
<feature type="region of interest" description="Disordered" evidence="1">
    <location>
        <begin position="581"/>
        <end position="612"/>
    </location>
</feature>
<keyword evidence="4" id="KW-1185">Reference proteome</keyword>
<sequence>MPPAPTGYPQALEPHNFGPKCRLAPVVRPFTPSDGEAVPPINAQFFYTSQIPIDDPLSTATIVGSADAKSASSRPKPFSEGDNNALEKAWLSLASDDYRRNHSHARRDRSPSPSLAKANAARLRGIIHDLALKHKEKHAREGPGHEVMPTVVDALPDAATVLPLCCSELPTDVGVQLRTSFCAVARKRQRALDRERVAQEVMAEMETMKTDMTATVKEQHNAAPNVPVGRRRGGSLANVTFQNSFKEGHGVPQERLPRSNSRPPSRKGADTSSRQSSRPRAQSLLAAQSSLNGGIPIPTKSGEHDDGISGKPFVRVGTPEMTQFPIAGSLPRDTTEAKATEEKPGADVRAPRPPIREMPSTLPERGRNKTRKDTANIPVGVSRLHEVSLPALQMKPIYWSPVNDIATVLRATWFYKDNMEPVDPTVANQLEAGYQELKPYSDTWSIELRCAVEVGPLGEEKISHPLWPQVPESKAKTKEKEVNPELLISNNPFCAARCFRGEAAAQGNLIPSPNEDNSVEVQTHRKYEQYHVIYKDSSMAFLLKPSLRPSAYYGRRPVGKIMKGLNIGIPVVRGFDRAEYKKTHSRATGSQKAVESRSAASDSQESTGQNACPACKRVKERGQVTDLILVAHGIGQKLAERVESYHFTYAINTFRRMINVELGSDAVRQVLREGQNGIMVLPVNWRQNLSFEEGGPMREGDKAEYMPEGFGLKDIEPKTIPAVRGMISDIMFDIPFYMSHHKPKMISALVGEANRVYRLWCRNNPGFAENGRLHLIGHSLGSAMALEILSKQPTITPPLSLESDIRLDRFEFDVKNLFLLGSPAAFFLLLERGALIPRKGRRKPGADSTDTELDGVVGERGLFGCLAVDNVYNVLAREDPVAYLLNGTIDPKYSASLKTAYVPSVNMTFFQSVGSAVRSLVPGVSSSATNAENPALVKPPTVRLPSQLELEVHDFTREEIAERKAFLLNDNGQIDYFLRSGGGPLEIQYLNMLGAHSSYWANPDLVRMLCMEIGRKPGRAHTLPAMRAVKAGKRALPTTPS</sequence>